<evidence type="ECO:0000256" key="9">
    <source>
        <dbReference type="PIRNR" id="PIRNR000022"/>
    </source>
</evidence>
<name>A0A8H3AFA7_9AGAM</name>
<evidence type="ECO:0000256" key="2">
    <source>
        <dbReference type="ARBA" id="ARBA00008554"/>
    </source>
</evidence>
<gene>
    <name evidence="10" type="ORF">RDB_LOCUS9318</name>
</gene>
<dbReference type="InterPro" id="IPR003197">
    <property type="entry name" value="QCR7"/>
</dbReference>
<organism evidence="10 11">
    <name type="scientific">Rhizoctonia solani</name>
    <dbReference type="NCBI Taxonomy" id="456999"/>
    <lineage>
        <taxon>Eukaryota</taxon>
        <taxon>Fungi</taxon>
        <taxon>Dikarya</taxon>
        <taxon>Basidiomycota</taxon>
        <taxon>Agaricomycotina</taxon>
        <taxon>Agaricomycetes</taxon>
        <taxon>Cantharellales</taxon>
        <taxon>Ceratobasidiaceae</taxon>
        <taxon>Rhizoctonia</taxon>
    </lineage>
</organism>
<proteinExistence type="inferred from homology"/>
<evidence type="ECO:0000256" key="3">
    <source>
        <dbReference type="ARBA" id="ARBA00022448"/>
    </source>
</evidence>
<dbReference type="GO" id="GO:0005743">
    <property type="term" value="C:mitochondrial inner membrane"/>
    <property type="evidence" value="ECO:0007669"/>
    <property type="project" value="UniProtKB-SubCell"/>
</dbReference>
<evidence type="ECO:0000313" key="10">
    <source>
        <dbReference type="EMBL" id="CAE6418792.1"/>
    </source>
</evidence>
<evidence type="ECO:0000256" key="1">
    <source>
        <dbReference type="ARBA" id="ARBA00004443"/>
    </source>
</evidence>
<dbReference type="SUPFAM" id="SSF81524">
    <property type="entry name" value="14 kDa protein of cytochrome bc1 complex (Ubiquinol-cytochrome c reductase)"/>
    <property type="match status" value="1"/>
</dbReference>
<dbReference type="GO" id="GO:0006122">
    <property type="term" value="P:mitochondrial electron transport, ubiquinol to cytochrome c"/>
    <property type="evidence" value="ECO:0007669"/>
    <property type="project" value="InterPro"/>
</dbReference>
<keyword evidence="7 9" id="KW-0496">Mitochondrion</keyword>
<keyword evidence="4 9" id="KW-0679">Respiratory chain</keyword>
<comment type="subcellular location">
    <subcellularLocation>
        <location evidence="1">Mitochondrion inner membrane</location>
        <topology evidence="1">Peripheral membrane protein</topology>
        <orientation evidence="1">Matrix side</orientation>
    </subcellularLocation>
</comment>
<evidence type="ECO:0000313" key="11">
    <source>
        <dbReference type="Proteomes" id="UP000663853"/>
    </source>
</evidence>
<comment type="function">
    <text evidence="9">Component of the ubiquinol-cytochrome c oxidoreductase, a multisubunit transmembrane complex that is part of the mitochondrial electron transport chain which drives oxidative phosphorylation.</text>
</comment>
<dbReference type="Proteomes" id="UP000663853">
    <property type="component" value="Unassembled WGS sequence"/>
</dbReference>
<dbReference type="Gene3D" id="1.10.1090.10">
    <property type="entry name" value="Cytochrome b-c1 complex subunit 7"/>
    <property type="match status" value="1"/>
</dbReference>
<dbReference type="Pfam" id="PF02271">
    <property type="entry name" value="UCR_14kD"/>
    <property type="match status" value="1"/>
</dbReference>
<keyword evidence="5 9" id="KW-0999">Mitochondrion inner membrane</keyword>
<keyword evidence="3 9" id="KW-0813">Transport</keyword>
<dbReference type="InterPro" id="IPR036544">
    <property type="entry name" value="QCR7_sf"/>
</dbReference>
<protein>
    <recommendedName>
        <fullName evidence="9">Cytochrome b-c1 complex subunit 7</fullName>
    </recommendedName>
</protein>
<accession>A0A8H3AFA7</accession>
<comment type="similarity">
    <text evidence="2 9">Belongs to the UQCRB/QCR7 family.</text>
</comment>
<evidence type="ECO:0000256" key="5">
    <source>
        <dbReference type="ARBA" id="ARBA00022792"/>
    </source>
</evidence>
<dbReference type="PIRSF" id="PIRSF000022">
    <property type="entry name" value="Bc1_14K"/>
    <property type="match status" value="1"/>
</dbReference>
<evidence type="ECO:0000256" key="4">
    <source>
        <dbReference type="ARBA" id="ARBA00022660"/>
    </source>
</evidence>
<reference evidence="10" key="1">
    <citation type="submission" date="2021-01" db="EMBL/GenBank/DDBJ databases">
        <authorList>
            <person name="Kaushik A."/>
        </authorList>
    </citation>
    <scope>NUCLEOTIDE SEQUENCE</scope>
    <source>
        <strain evidence="10">AG6-10EEA</strain>
    </source>
</reference>
<sequence length="128" mass="14825">MFGPLGLSLASQVKASRSLSKFLAPIAQFYAQTAGHRKMGMRYDDLLIEERADVQRAISRLPENEAYNRAYRQKVAVQQSLLHKNLPKEQWVKPENDTRYLKPYVEQAAKEDQERAEWDTITIVKAHH</sequence>
<keyword evidence="6 9" id="KW-0249">Electron transport</keyword>
<evidence type="ECO:0000256" key="7">
    <source>
        <dbReference type="ARBA" id="ARBA00023128"/>
    </source>
</evidence>
<comment type="caution">
    <text evidence="10">The sequence shown here is derived from an EMBL/GenBank/DDBJ whole genome shotgun (WGS) entry which is preliminary data.</text>
</comment>
<dbReference type="AlphaFoldDB" id="A0A8H3AFA7"/>
<dbReference type="GO" id="GO:0045275">
    <property type="term" value="C:respiratory chain complex III"/>
    <property type="evidence" value="ECO:0007669"/>
    <property type="project" value="InterPro"/>
</dbReference>
<dbReference type="PANTHER" id="PTHR12022">
    <property type="entry name" value="UBIQUINOL-CYTOCHROME C REDUCTASE COMPLEX 14 KD PROTEIN"/>
    <property type="match status" value="1"/>
</dbReference>
<dbReference type="FunFam" id="1.10.1090.10:FF:000001">
    <property type="entry name" value="Cytochrome b-c1 complex subunit 7"/>
    <property type="match status" value="1"/>
</dbReference>
<evidence type="ECO:0000256" key="8">
    <source>
        <dbReference type="ARBA" id="ARBA00023136"/>
    </source>
</evidence>
<dbReference type="PANTHER" id="PTHR12022:SF0">
    <property type="entry name" value="CYTOCHROME B-C1 COMPLEX SUBUNIT 7"/>
    <property type="match status" value="1"/>
</dbReference>
<evidence type="ECO:0000256" key="6">
    <source>
        <dbReference type="ARBA" id="ARBA00022982"/>
    </source>
</evidence>
<keyword evidence="8 9" id="KW-0472">Membrane</keyword>
<dbReference type="EMBL" id="CAJMXA010000147">
    <property type="protein sequence ID" value="CAE6418792.1"/>
    <property type="molecule type" value="Genomic_DNA"/>
</dbReference>